<protein>
    <recommendedName>
        <fullName evidence="3">CopG family transcriptional regulator</fullName>
    </recommendedName>
</protein>
<name>A0ABT7F3J0_9RHOB</name>
<comment type="caution">
    <text evidence="1">The sequence shown here is derived from an EMBL/GenBank/DDBJ whole genome shotgun (WGS) entry which is preliminary data.</text>
</comment>
<reference evidence="1 2" key="1">
    <citation type="submission" date="2023-05" db="EMBL/GenBank/DDBJ databases">
        <title>Pseudodonghicola sp. nov.</title>
        <authorList>
            <person name="Huang J."/>
        </authorList>
    </citation>
    <scope>NUCLEOTIDE SEQUENCE [LARGE SCALE GENOMIC DNA]</scope>
    <source>
        <strain evidence="1 2">IC7</strain>
    </source>
</reference>
<dbReference type="Proteomes" id="UP001243757">
    <property type="component" value="Unassembled WGS sequence"/>
</dbReference>
<keyword evidence="2" id="KW-1185">Reference proteome</keyword>
<evidence type="ECO:0000313" key="2">
    <source>
        <dbReference type="Proteomes" id="UP001243757"/>
    </source>
</evidence>
<proteinExistence type="predicted"/>
<sequence>MTKKDGKAAGKKDSQLVLRLDKGERDAFVDLCKALDTSAAREIRRFIREFMKEHDKS</sequence>
<evidence type="ECO:0008006" key="3">
    <source>
        <dbReference type="Google" id="ProtNLM"/>
    </source>
</evidence>
<evidence type="ECO:0000313" key="1">
    <source>
        <dbReference type="EMBL" id="MDK3019152.1"/>
    </source>
</evidence>
<dbReference type="EMBL" id="JASNJD010000012">
    <property type="protein sequence ID" value="MDK3019152.1"/>
    <property type="molecule type" value="Genomic_DNA"/>
</dbReference>
<dbReference type="RefSeq" id="WP_284481956.1">
    <property type="nucleotide sequence ID" value="NZ_JASNJD010000012.1"/>
</dbReference>
<gene>
    <name evidence="1" type="ORF">QO033_15830</name>
</gene>
<accession>A0ABT7F3J0</accession>
<organism evidence="1 2">
    <name type="scientific">Pseudodonghicola flavimaris</name>
    <dbReference type="NCBI Taxonomy" id="3050036"/>
    <lineage>
        <taxon>Bacteria</taxon>
        <taxon>Pseudomonadati</taxon>
        <taxon>Pseudomonadota</taxon>
        <taxon>Alphaproteobacteria</taxon>
        <taxon>Rhodobacterales</taxon>
        <taxon>Paracoccaceae</taxon>
        <taxon>Pseudodonghicola</taxon>
    </lineage>
</organism>